<keyword evidence="2" id="KW-1185">Reference proteome</keyword>
<name>A0ACB8S3Z6_9AGAM</name>
<dbReference type="Proteomes" id="UP000814033">
    <property type="component" value="Unassembled WGS sequence"/>
</dbReference>
<dbReference type="EMBL" id="MU275861">
    <property type="protein sequence ID" value="KAI0050483.1"/>
    <property type="molecule type" value="Genomic_DNA"/>
</dbReference>
<proteinExistence type="predicted"/>
<comment type="caution">
    <text evidence="1">The sequence shown here is derived from an EMBL/GenBank/DDBJ whole genome shotgun (WGS) entry which is preliminary data.</text>
</comment>
<reference evidence="1" key="2">
    <citation type="journal article" date="2022" name="New Phytol.">
        <title>Evolutionary transition to the ectomycorrhizal habit in the genomes of a hyperdiverse lineage of mushroom-forming fungi.</title>
        <authorList>
            <person name="Looney B."/>
            <person name="Miyauchi S."/>
            <person name="Morin E."/>
            <person name="Drula E."/>
            <person name="Courty P.E."/>
            <person name="Kohler A."/>
            <person name="Kuo A."/>
            <person name="LaButti K."/>
            <person name="Pangilinan J."/>
            <person name="Lipzen A."/>
            <person name="Riley R."/>
            <person name="Andreopoulos W."/>
            <person name="He G."/>
            <person name="Johnson J."/>
            <person name="Nolan M."/>
            <person name="Tritt A."/>
            <person name="Barry K.W."/>
            <person name="Grigoriev I.V."/>
            <person name="Nagy L.G."/>
            <person name="Hibbett D."/>
            <person name="Henrissat B."/>
            <person name="Matheny P.B."/>
            <person name="Labbe J."/>
            <person name="Martin F.M."/>
        </authorList>
    </citation>
    <scope>NUCLEOTIDE SEQUENCE</scope>
    <source>
        <strain evidence="1">FP105234-sp</strain>
    </source>
</reference>
<organism evidence="1 2">
    <name type="scientific">Auriscalpium vulgare</name>
    <dbReference type="NCBI Taxonomy" id="40419"/>
    <lineage>
        <taxon>Eukaryota</taxon>
        <taxon>Fungi</taxon>
        <taxon>Dikarya</taxon>
        <taxon>Basidiomycota</taxon>
        <taxon>Agaricomycotina</taxon>
        <taxon>Agaricomycetes</taxon>
        <taxon>Russulales</taxon>
        <taxon>Auriscalpiaceae</taxon>
        <taxon>Auriscalpium</taxon>
    </lineage>
</organism>
<gene>
    <name evidence="1" type="ORF">FA95DRAFT_1555608</name>
</gene>
<evidence type="ECO:0000313" key="2">
    <source>
        <dbReference type="Proteomes" id="UP000814033"/>
    </source>
</evidence>
<sequence>MSRTADAHADEDPRTHTRAWYTVKGSAGRAELASAAKARFAQLPITCGAHCARPFT</sequence>
<evidence type="ECO:0000313" key="1">
    <source>
        <dbReference type="EMBL" id="KAI0050483.1"/>
    </source>
</evidence>
<reference evidence="1" key="1">
    <citation type="submission" date="2021-02" db="EMBL/GenBank/DDBJ databases">
        <authorList>
            <consortium name="DOE Joint Genome Institute"/>
            <person name="Ahrendt S."/>
            <person name="Looney B.P."/>
            <person name="Miyauchi S."/>
            <person name="Morin E."/>
            <person name="Drula E."/>
            <person name="Courty P.E."/>
            <person name="Chicoki N."/>
            <person name="Fauchery L."/>
            <person name="Kohler A."/>
            <person name="Kuo A."/>
            <person name="Labutti K."/>
            <person name="Pangilinan J."/>
            <person name="Lipzen A."/>
            <person name="Riley R."/>
            <person name="Andreopoulos W."/>
            <person name="He G."/>
            <person name="Johnson J."/>
            <person name="Barry K.W."/>
            <person name="Grigoriev I.V."/>
            <person name="Nagy L."/>
            <person name="Hibbett D."/>
            <person name="Henrissat B."/>
            <person name="Matheny P.B."/>
            <person name="Labbe J."/>
            <person name="Martin F."/>
        </authorList>
    </citation>
    <scope>NUCLEOTIDE SEQUENCE</scope>
    <source>
        <strain evidence="1">FP105234-sp</strain>
    </source>
</reference>
<accession>A0ACB8S3Z6</accession>
<protein>
    <submittedName>
        <fullName evidence="1">Uncharacterized protein</fullName>
    </submittedName>
</protein>